<dbReference type="PROSITE" id="PS51000">
    <property type="entry name" value="HTH_DEOR_2"/>
    <property type="match status" value="1"/>
</dbReference>
<dbReference type="Pfam" id="PF00455">
    <property type="entry name" value="DeoRC"/>
    <property type="match status" value="1"/>
</dbReference>
<organism evidence="5 6">
    <name type="scientific">Stygiobacter electus</name>
    <dbReference type="NCBI Taxonomy" id="3032292"/>
    <lineage>
        <taxon>Bacteria</taxon>
        <taxon>Pseudomonadati</taxon>
        <taxon>Ignavibacteriota</taxon>
        <taxon>Ignavibacteria</taxon>
        <taxon>Ignavibacteriales</taxon>
        <taxon>Melioribacteraceae</taxon>
        <taxon>Stygiobacter</taxon>
    </lineage>
</organism>
<dbReference type="Proteomes" id="UP001221302">
    <property type="component" value="Unassembled WGS sequence"/>
</dbReference>
<protein>
    <submittedName>
        <fullName evidence="5">Transcriptional repressor AgaR</fullName>
    </submittedName>
</protein>
<keyword evidence="1" id="KW-0805">Transcription regulation</keyword>
<reference evidence="5" key="1">
    <citation type="submission" date="2023-03" db="EMBL/GenBank/DDBJ databases">
        <title>Stygiobacter electus gen. nov., sp. nov., facultatively anaerobic thermotolerant bacterium of the class Ignavibacteria from a well of Yessentuki mineral water deposit.</title>
        <authorList>
            <person name="Podosokorskaya O.A."/>
            <person name="Elcheninov A.G."/>
            <person name="Petrova N.F."/>
            <person name="Zavarzina D.G."/>
            <person name="Kublanov I.V."/>
            <person name="Merkel A.Y."/>
        </authorList>
    </citation>
    <scope>NUCLEOTIDE SEQUENCE</scope>
    <source>
        <strain evidence="5">09-Me</strain>
    </source>
</reference>
<keyword evidence="3" id="KW-0804">Transcription</keyword>
<dbReference type="SUPFAM" id="SSF100950">
    <property type="entry name" value="NagB/RpiA/CoA transferase-like"/>
    <property type="match status" value="1"/>
</dbReference>
<dbReference type="InterPro" id="IPR014036">
    <property type="entry name" value="DeoR-like_C"/>
</dbReference>
<evidence type="ECO:0000256" key="2">
    <source>
        <dbReference type="ARBA" id="ARBA00023125"/>
    </source>
</evidence>
<dbReference type="SMART" id="SM00420">
    <property type="entry name" value="HTH_DEOR"/>
    <property type="match status" value="1"/>
</dbReference>
<dbReference type="Pfam" id="PF08220">
    <property type="entry name" value="HTH_DeoR"/>
    <property type="match status" value="1"/>
</dbReference>
<keyword evidence="6" id="KW-1185">Reference proteome</keyword>
<dbReference type="InterPro" id="IPR036390">
    <property type="entry name" value="WH_DNA-bd_sf"/>
</dbReference>
<dbReference type="AlphaFoldDB" id="A0AAE3TAV1"/>
<dbReference type="PANTHER" id="PTHR30363:SF44">
    <property type="entry name" value="AGA OPERON TRANSCRIPTIONAL REPRESSOR-RELATED"/>
    <property type="match status" value="1"/>
</dbReference>
<dbReference type="InterPro" id="IPR036388">
    <property type="entry name" value="WH-like_DNA-bd_sf"/>
</dbReference>
<evidence type="ECO:0000259" key="4">
    <source>
        <dbReference type="PROSITE" id="PS51000"/>
    </source>
</evidence>
<sequence length="255" mass="28145">MDKISTIDRRLEIINLVNSRGQVSVNNLSQIFNVSEVTIRNDLSHLEKKGLIIKTRGGGLKIQSVGIDQQLNEKAKINAKEKQAIGKKAAELIKDNETIIIDSGTTTVEIAKNIINLNNLTVITNALNIASKLIRENVKLILLGGFLRTTSLSLVGPIAENSIRNFYCDKCFIGVDGIDSHLGIYTPIPEEAYLNRLMIENSKEAIVVADSSKFKKKSLSYIVPINKINTIITDSKIPKDELKNLLNIGIKVILV</sequence>
<feature type="domain" description="HTH deoR-type" evidence="4">
    <location>
        <begin position="6"/>
        <end position="61"/>
    </location>
</feature>
<dbReference type="SMART" id="SM01134">
    <property type="entry name" value="DeoRC"/>
    <property type="match status" value="1"/>
</dbReference>
<dbReference type="PROSITE" id="PS00894">
    <property type="entry name" value="HTH_DEOR_1"/>
    <property type="match status" value="1"/>
</dbReference>
<dbReference type="Gene3D" id="1.10.10.10">
    <property type="entry name" value="Winged helix-like DNA-binding domain superfamily/Winged helix DNA-binding domain"/>
    <property type="match status" value="1"/>
</dbReference>
<proteinExistence type="predicted"/>
<keyword evidence="2" id="KW-0238">DNA-binding</keyword>
<dbReference type="Gene3D" id="3.40.50.1360">
    <property type="match status" value="1"/>
</dbReference>
<comment type="caution">
    <text evidence="5">The sequence shown here is derived from an EMBL/GenBank/DDBJ whole genome shotgun (WGS) entry which is preliminary data.</text>
</comment>
<accession>A0AAE3TAV1</accession>
<dbReference type="RefSeq" id="WP_321534413.1">
    <property type="nucleotide sequence ID" value="NZ_JARGDL010000001.1"/>
</dbReference>
<name>A0AAE3TAV1_9BACT</name>
<dbReference type="GO" id="GO:0003700">
    <property type="term" value="F:DNA-binding transcription factor activity"/>
    <property type="evidence" value="ECO:0007669"/>
    <property type="project" value="InterPro"/>
</dbReference>
<dbReference type="InterPro" id="IPR018356">
    <property type="entry name" value="Tscrpt_reg_HTH_DeoR_CS"/>
</dbReference>
<evidence type="ECO:0000313" key="6">
    <source>
        <dbReference type="Proteomes" id="UP001221302"/>
    </source>
</evidence>
<evidence type="ECO:0000313" key="5">
    <source>
        <dbReference type="EMBL" id="MDF1610648.1"/>
    </source>
</evidence>
<dbReference type="SUPFAM" id="SSF46785">
    <property type="entry name" value="Winged helix' DNA-binding domain"/>
    <property type="match status" value="1"/>
</dbReference>
<evidence type="ECO:0000256" key="3">
    <source>
        <dbReference type="ARBA" id="ARBA00023163"/>
    </source>
</evidence>
<dbReference type="NCBIfam" id="NF040755">
    <property type="entry name" value="AgaR"/>
    <property type="match status" value="1"/>
</dbReference>
<dbReference type="PANTHER" id="PTHR30363">
    <property type="entry name" value="HTH-TYPE TRANSCRIPTIONAL REGULATOR SRLR-RELATED"/>
    <property type="match status" value="1"/>
</dbReference>
<dbReference type="InterPro" id="IPR037171">
    <property type="entry name" value="NagB/RpiA_transferase-like"/>
</dbReference>
<dbReference type="EMBL" id="JARGDL010000001">
    <property type="protein sequence ID" value="MDF1610648.1"/>
    <property type="molecule type" value="Genomic_DNA"/>
</dbReference>
<dbReference type="InterPro" id="IPR050313">
    <property type="entry name" value="Carb_Metab_HTH_regulators"/>
</dbReference>
<gene>
    <name evidence="5" type="primary">agaR</name>
    <name evidence="5" type="ORF">P0M35_00670</name>
</gene>
<dbReference type="GO" id="GO:0003677">
    <property type="term" value="F:DNA binding"/>
    <property type="evidence" value="ECO:0007669"/>
    <property type="project" value="UniProtKB-KW"/>
</dbReference>
<dbReference type="InterPro" id="IPR047779">
    <property type="entry name" value="AgaR-like"/>
</dbReference>
<dbReference type="InterPro" id="IPR001034">
    <property type="entry name" value="DeoR_HTH"/>
</dbReference>
<evidence type="ECO:0000256" key="1">
    <source>
        <dbReference type="ARBA" id="ARBA00023015"/>
    </source>
</evidence>